<accession>A0A9X3TUR4</accession>
<dbReference type="InterPro" id="IPR035901">
    <property type="entry name" value="GIY-YIG_endonuc_sf"/>
</dbReference>
<keyword evidence="2" id="KW-1185">Reference proteome</keyword>
<evidence type="ECO:0000313" key="1">
    <source>
        <dbReference type="EMBL" id="MDA5110844.1"/>
    </source>
</evidence>
<name>A0A9X3TUR4_9BACL</name>
<evidence type="ECO:0000313" key="2">
    <source>
        <dbReference type="Proteomes" id="UP001151071"/>
    </source>
</evidence>
<comment type="caution">
    <text evidence="1">The sequence shown here is derived from an EMBL/GenBank/DDBJ whole genome shotgun (WGS) entry which is preliminary data.</text>
</comment>
<dbReference type="EMBL" id="JAPYYP010000046">
    <property type="protein sequence ID" value="MDA5110844.1"/>
    <property type="molecule type" value="Genomic_DNA"/>
</dbReference>
<gene>
    <name evidence="1" type="ORF">O3V59_21120</name>
</gene>
<protein>
    <submittedName>
        <fullName evidence="1">GIY-YIG nuclease family protein</fullName>
    </submittedName>
</protein>
<proteinExistence type="predicted"/>
<dbReference type="Gene3D" id="3.40.1440.10">
    <property type="entry name" value="GIY-YIG endonuclease"/>
    <property type="match status" value="1"/>
</dbReference>
<dbReference type="CDD" id="cd10451">
    <property type="entry name" value="GIY-YIG_LuxR_like"/>
    <property type="match status" value="1"/>
</dbReference>
<dbReference type="Proteomes" id="UP001151071">
    <property type="component" value="Unassembled WGS sequence"/>
</dbReference>
<dbReference type="AlphaFoldDB" id="A0A9X3TUR4"/>
<dbReference type="RefSeq" id="WP_029100651.1">
    <property type="nucleotide sequence ID" value="NZ_JAPYYP010000046.1"/>
</dbReference>
<sequence length="113" mass="13344">MDRRAELKQLYKEMKTEAGVYRIVNRQNGKVFIGSTMNLKTVNGTRFQLKFGSHKNSKLQQEWNAYGEDAFDIEVVERLEVKEDKYAEAKDALKKLEEKWLEQLQPFGERGYH</sequence>
<dbReference type="SUPFAM" id="SSF82771">
    <property type="entry name" value="GIY-YIG endonuclease"/>
    <property type="match status" value="1"/>
</dbReference>
<organism evidence="1 2">
    <name type="scientific">Brevibacillus thermoruber</name>
    <dbReference type="NCBI Taxonomy" id="33942"/>
    <lineage>
        <taxon>Bacteria</taxon>
        <taxon>Bacillati</taxon>
        <taxon>Bacillota</taxon>
        <taxon>Bacilli</taxon>
        <taxon>Bacillales</taxon>
        <taxon>Paenibacillaceae</taxon>
        <taxon>Brevibacillus</taxon>
    </lineage>
</organism>
<reference evidence="1" key="1">
    <citation type="submission" date="2022-12" db="EMBL/GenBank/DDBJ databases">
        <title>Draft genome sequence of the thermophilic strain Brevibacillus thermoruber HT42, isolated from Los Humeros, Puebla, Mexico, with biotechnological potential.</title>
        <authorList>
            <person name="Lara Sanchez J."/>
            <person name="Solis Palacios R."/>
            <person name="Bustos Baena A.S."/>
            <person name="Ruz Baez A.E."/>
            <person name="Espinosa Luna G."/>
            <person name="Oliart Ros R.M."/>
        </authorList>
    </citation>
    <scope>NUCLEOTIDE SEQUENCE</scope>
    <source>
        <strain evidence="1">HT42</strain>
    </source>
</reference>